<reference evidence="6 8" key="2">
    <citation type="submission" date="2019-01" db="EMBL/GenBank/DDBJ databases">
        <title>Anoxybacillus flavithermus in powdered infant formula.</title>
        <authorList>
            <person name="Rhee M.S."/>
            <person name="Choi I.-G."/>
            <person name="Cho T.J."/>
            <person name="Park B."/>
        </authorList>
    </citation>
    <scope>NUCLEOTIDE SEQUENCE [LARGE SCALE GENOMIC DNA]</scope>
    <source>
        <strain evidence="6 8">FHS-PPAM212</strain>
    </source>
</reference>
<dbReference type="PATRIC" id="fig|33934.6.peg.539"/>
<dbReference type="AlphaFoldDB" id="A0A178TK85"/>
<protein>
    <submittedName>
        <fullName evidence="6">ABC transporter ATP-binding protein</fullName>
    </submittedName>
    <submittedName>
        <fullName evidence="5">Nitrous oxide reductase maturation protein NosF (ATPase)</fullName>
    </submittedName>
</protein>
<keyword evidence="2" id="KW-0547">Nucleotide-binding</keyword>
<keyword evidence="1" id="KW-0813">Transport</keyword>
<feature type="domain" description="ABC transporter" evidence="4">
    <location>
        <begin position="2"/>
        <end position="222"/>
    </location>
</feature>
<dbReference type="GO" id="GO:0005524">
    <property type="term" value="F:ATP binding"/>
    <property type="evidence" value="ECO:0007669"/>
    <property type="project" value="UniProtKB-KW"/>
</dbReference>
<organism evidence="5 7">
    <name type="scientific">Anoxybacillus flavithermus</name>
    <dbReference type="NCBI Taxonomy" id="33934"/>
    <lineage>
        <taxon>Bacteria</taxon>
        <taxon>Bacillati</taxon>
        <taxon>Bacillota</taxon>
        <taxon>Bacilli</taxon>
        <taxon>Bacillales</taxon>
        <taxon>Anoxybacillaceae</taxon>
        <taxon>Anoxybacillus</taxon>
    </lineage>
</organism>
<dbReference type="Pfam" id="PF00005">
    <property type="entry name" value="ABC_tran"/>
    <property type="match status" value="1"/>
</dbReference>
<evidence type="ECO:0000313" key="7">
    <source>
        <dbReference type="Proteomes" id="UP000078336"/>
    </source>
</evidence>
<dbReference type="InterPro" id="IPR051782">
    <property type="entry name" value="ABC_Transporter_VariousFunc"/>
</dbReference>
<dbReference type="InterPro" id="IPR003439">
    <property type="entry name" value="ABC_transporter-like_ATP-bd"/>
</dbReference>
<dbReference type="Proteomes" id="UP000078336">
    <property type="component" value="Unassembled WGS sequence"/>
</dbReference>
<dbReference type="Proteomes" id="UP000286434">
    <property type="component" value="Unassembled WGS sequence"/>
</dbReference>
<evidence type="ECO:0000256" key="2">
    <source>
        <dbReference type="ARBA" id="ARBA00022741"/>
    </source>
</evidence>
<dbReference type="PANTHER" id="PTHR42939:SF1">
    <property type="entry name" value="ABC TRANSPORTER ATP-BINDING PROTEIN ALBC-RELATED"/>
    <property type="match status" value="1"/>
</dbReference>
<dbReference type="PROSITE" id="PS00211">
    <property type="entry name" value="ABC_TRANSPORTER_1"/>
    <property type="match status" value="1"/>
</dbReference>
<dbReference type="GO" id="GO:0016887">
    <property type="term" value="F:ATP hydrolysis activity"/>
    <property type="evidence" value="ECO:0007669"/>
    <property type="project" value="InterPro"/>
</dbReference>
<gene>
    <name evidence="6" type="ORF">EA138_06480</name>
    <name evidence="5" type="ORF">TAF16_0479</name>
</gene>
<evidence type="ECO:0000313" key="6">
    <source>
        <dbReference type="EMBL" id="RWU13924.1"/>
    </source>
</evidence>
<dbReference type="SMART" id="SM00382">
    <property type="entry name" value="AAA"/>
    <property type="match status" value="1"/>
</dbReference>
<evidence type="ECO:0000256" key="3">
    <source>
        <dbReference type="ARBA" id="ARBA00022840"/>
    </source>
</evidence>
<dbReference type="PROSITE" id="PS50893">
    <property type="entry name" value="ABC_TRANSPORTER_2"/>
    <property type="match status" value="1"/>
</dbReference>
<dbReference type="SUPFAM" id="SSF52540">
    <property type="entry name" value="P-loop containing nucleoside triphosphate hydrolases"/>
    <property type="match status" value="1"/>
</dbReference>
<comment type="caution">
    <text evidence="5">The sequence shown here is derived from an EMBL/GenBank/DDBJ whole genome shotgun (WGS) entry which is preliminary data.</text>
</comment>
<dbReference type="Gene3D" id="3.40.50.300">
    <property type="entry name" value="P-loop containing nucleotide triphosphate hydrolases"/>
    <property type="match status" value="1"/>
</dbReference>
<dbReference type="InterPro" id="IPR027417">
    <property type="entry name" value="P-loop_NTPase"/>
</dbReference>
<proteinExistence type="predicted"/>
<keyword evidence="7" id="KW-1185">Reference proteome</keyword>
<dbReference type="OrthoDB" id="9804819at2"/>
<dbReference type="InterPro" id="IPR003593">
    <property type="entry name" value="AAA+_ATPase"/>
</dbReference>
<dbReference type="EMBL" id="SBBW01000018">
    <property type="protein sequence ID" value="RWU13924.1"/>
    <property type="molecule type" value="Genomic_DNA"/>
</dbReference>
<dbReference type="RefSeq" id="WP_004890837.1">
    <property type="nucleotide sequence ID" value="NZ_CP021838.1"/>
</dbReference>
<keyword evidence="3 6" id="KW-0067">ATP-binding</keyword>
<name>A0A178TK85_9BACL</name>
<evidence type="ECO:0000256" key="1">
    <source>
        <dbReference type="ARBA" id="ARBA00022448"/>
    </source>
</evidence>
<dbReference type="CDD" id="cd03230">
    <property type="entry name" value="ABC_DR_subfamily_A"/>
    <property type="match status" value="1"/>
</dbReference>
<dbReference type="PANTHER" id="PTHR42939">
    <property type="entry name" value="ABC TRANSPORTER ATP-BINDING PROTEIN ALBC-RELATED"/>
    <property type="match status" value="1"/>
</dbReference>
<dbReference type="InterPro" id="IPR017871">
    <property type="entry name" value="ABC_transporter-like_CS"/>
</dbReference>
<accession>A0A178TK85</accession>
<evidence type="ECO:0000313" key="8">
    <source>
        <dbReference type="Proteomes" id="UP000286434"/>
    </source>
</evidence>
<evidence type="ECO:0000259" key="4">
    <source>
        <dbReference type="PROSITE" id="PS50893"/>
    </source>
</evidence>
<evidence type="ECO:0000313" key="5">
    <source>
        <dbReference type="EMBL" id="OAO81845.1"/>
    </source>
</evidence>
<reference evidence="5 7" key="1">
    <citation type="submission" date="2016-03" db="EMBL/GenBank/DDBJ databases">
        <title>Spore heat resistance.</title>
        <authorList>
            <person name="Boekhorst J."/>
            <person name="Berendsen E.M."/>
            <person name="Wells-Bennik M.H."/>
            <person name="Kuipers O.P."/>
        </authorList>
    </citation>
    <scope>NUCLEOTIDE SEQUENCE [LARGE SCALE GENOMIC DNA]</scope>
    <source>
        <strain evidence="5 7">AF16</strain>
    </source>
</reference>
<sequence length="223" mass="25186">MIVMEHVTVAYKQKKVLDDVSLVVGKGERCALIGRNGAGKSTLISSVLNMIPIKQGKISICGIPNKQHQWKPHVAYLPEKFQLYPHLTGEENIRFFASLNGSAVNEQKIEEALKLVGLWEERNVRSKEYSKGMLQRLGLGIMLYYDADLFILDEPTSGLDPMGRADILSILHSLHGKTIFLSSHHLDEVKQICTHIAYLENGKMTKYTLAEFEANVMYGEERR</sequence>
<dbReference type="EMBL" id="LUCQ01000040">
    <property type="protein sequence ID" value="OAO81845.1"/>
    <property type="molecule type" value="Genomic_DNA"/>
</dbReference>